<dbReference type="CDD" id="cd02440">
    <property type="entry name" value="AdoMet_MTases"/>
    <property type="match status" value="1"/>
</dbReference>
<dbReference type="InterPro" id="IPR029063">
    <property type="entry name" value="SAM-dependent_MTases_sf"/>
</dbReference>
<feature type="region of interest" description="Disordered" evidence="1">
    <location>
        <begin position="301"/>
        <end position="323"/>
    </location>
</feature>
<dbReference type="GO" id="GO:0032259">
    <property type="term" value="P:methylation"/>
    <property type="evidence" value="ECO:0007669"/>
    <property type="project" value="UniProtKB-KW"/>
</dbReference>
<dbReference type="Pfam" id="PF13489">
    <property type="entry name" value="Methyltransf_23"/>
    <property type="match status" value="1"/>
</dbReference>
<keyword evidence="2" id="KW-0808">Transferase</keyword>
<dbReference type="PANTHER" id="PTHR43861:SF1">
    <property type="entry name" value="TRANS-ACONITATE 2-METHYLTRANSFERASE"/>
    <property type="match status" value="1"/>
</dbReference>
<dbReference type="Gene3D" id="3.40.50.150">
    <property type="entry name" value="Vaccinia Virus protein VP39"/>
    <property type="match status" value="1"/>
</dbReference>
<evidence type="ECO:0000256" key="1">
    <source>
        <dbReference type="SAM" id="MobiDB-lite"/>
    </source>
</evidence>
<dbReference type="SUPFAM" id="SSF53335">
    <property type="entry name" value="S-adenosyl-L-methionine-dependent methyltransferases"/>
    <property type="match status" value="1"/>
</dbReference>
<dbReference type="AlphaFoldDB" id="A0A0S4QGR7"/>
<dbReference type="GO" id="GO:0008168">
    <property type="term" value="F:methyltransferase activity"/>
    <property type="evidence" value="ECO:0007669"/>
    <property type="project" value="UniProtKB-KW"/>
</dbReference>
<name>A0A0S4QGR7_9ACTN</name>
<dbReference type="Proteomes" id="UP000198802">
    <property type="component" value="Unassembled WGS sequence"/>
</dbReference>
<reference evidence="3" key="1">
    <citation type="submission" date="2015-11" db="EMBL/GenBank/DDBJ databases">
        <authorList>
            <person name="Varghese N."/>
        </authorList>
    </citation>
    <scope>NUCLEOTIDE SEQUENCE [LARGE SCALE GENOMIC DNA]</scope>
    <source>
        <strain evidence="3">DSM 45899</strain>
    </source>
</reference>
<protein>
    <submittedName>
        <fullName evidence="2">Methyltransferase domain-containing protein</fullName>
    </submittedName>
</protein>
<proteinExistence type="predicted"/>
<dbReference type="EMBL" id="FAOZ01000001">
    <property type="protein sequence ID" value="CUU53814.1"/>
    <property type="molecule type" value="Genomic_DNA"/>
</dbReference>
<dbReference type="PANTHER" id="PTHR43861">
    <property type="entry name" value="TRANS-ACONITATE 2-METHYLTRANSFERASE-RELATED"/>
    <property type="match status" value="1"/>
</dbReference>
<keyword evidence="3" id="KW-1185">Reference proteome</keyword>
<evidence type="ECO:0000313" key="2">
    <source>
        <dbReference type="EMBL" id="CUU53814.1"/>
    </source>
</evidence>
<evidence type="ECO:0000313" key="3">
    <source>
        <dbReference type="Proteomes" id="UP000198802"/>
    </source>
</evidence>
<sequence>MFACPHVSFLRWLVLAATGGRTFLGARWVRGLLALTPSSWRPGLALRLLGLAPHYFHGHGLSFRGHGLGSAAHRSRVSLEMFVRDVLEPYLAPEQDLLDVGCGPGYLTRAVAGRVWSVTALDVSRGVLSCARILNPAINIDYRTPQDFFGSGRRVDIAVSLDVATWMGDGELTDLLDLVWASLRPGGCLVLRTCVRSDVSGPGPGPGQDAEPVGRSTLAAGQSRLAHSRGSRRGSPHCHPRQADHLVGLVEQAGFGSVLLHALHAPAVESGPQRAVAENAAAQNCLLVAIRRYDRIGGSDRITEAAAQSPPPPQRASQPAARG</sequence>
<keyword evidence="2" id="KW-0489">Methyltransferase</keyword>
<accession>A0A0S4QGR7</accession>
<gene>
    <name evidence="2" type="ORF">Ga0074812_101312</name>
</gene>
<organism evidence="2 3">
    <name type="scientific">Parafrankia irregularis</name>
    <dbReference type="NCBI Taxonomy" id="795642"/>
    <lineage>
        <taxon>Bacteria</taxon>
        <taxon>Bacillati</taxon>
        <taxon>Actinomycetota</taxon>
        <taxon>Actinomycetes</taxon>
        <taxon>Frankiales</taxon>
        <taxon>Frankiaceae</taxon>
        <taxon>Parafrankia</taxon>
    </lineage>
</organism>